<dbReference type="EMBL" id="CP071090">
    <property type="protein sequence ID" value="QSQ24911.1"/>
    <property type="molecule type" value="Genomic_DNA"/>
</dbReference>
<reference evidence="1 2" key="1">
    <citation type="submission" date="2021-02" db="EMBL/GenBank/DDBJ databases">
        <title>De Novo genome assembly of isolated myxobacteria.</title>
        <authorList>
            <person name="Stevens D.C."/>
        </authorList>
    </citation>
    <scope>NUCLEOTIDE SEQUENCE [LARGE SCALE GENOMIC DNA]</scope>
    <source>
        <strain evidence="2">SCPEA02</strain>
    </source>
</reference>
<organism evidence="1 2">
    <name type="scientific">Pyxidicoccus parkwayensis</name>
    <dbReference type="NCBI Taxonomy" id="2813578"/>
    <lineage>
        <taxon>Bacteria</taxon>
        <taxon>Pseudomonadati</taxon>
        <taxon>Myxococcota</taxon>
        <taxon>Myxococcia</taxon>
        <taxon>Myxococcales</taxon>
        <taxon>Cystobacterineae</taxon>
        <taxon>Myxococcaceae</taxon>
        <taxon>Pyxidicoccus</taxon>
    </lineage>
</organism>
<dbReference type="Gene3D" id="3.40.50.1240">
    <property type="entry name" value="Phosphoglycerate mutase-like"/>
    <property type="match status" value="1"/>
</dbReference>
<dbReference type="RefSeq" id="WP_206726471.1">
    <property type="nucleotide sequence ID" value="NZ_CP071090.1"/>
</dbReference>
<protein>
    <submittedName>
        <fullName evidence="1">Histidine phosphatase family protein</fullName>
    </submittedName>
</protein>
<dbReference type="Proteomes" id="UP000662747">
    <property type="component" value="Chromosome"/>
</dbReference>
<dbReference type="SMART" id="SM00855">
    <property type="entry name" value="PGAM"/>
    <property type="match status" value="1"/>
</dbReference>
<dbReference type="InterPro" id="IPR013078">
    <property type="entry name" value="His_Pase_superF_clade-1"/>
</dbReference>
<accession>A0ABX7P391</accession>
<evidence type="ECO:0000313" key="1">
    <source>
        <dbReference type="EMBL" id="QSQ24911.1"/>
    </source>
</evidence>
<dbReference type="SUPFAM" id="SSF53254">
    <property type="entry name" value="Phosphoglycerate mutase-like"/>
    <property type="match status" value="1"/>
</dbReference>
<keyword evidence="2" id="KW-1185">Reference proteome</keyword>
<dbReference type="Pfam" id="PF00300">
    <property type="entry name" value="His_Phos_1"/>
    <property type="match status" value="1"/>
</dbReference>
<dbReference type="InterPro" id="IPR029033">
    <property type="entry name" value="His_PPase_superfam"/>
</dbReference>
<name>A0ABX7P391_9BACT</name>
<sequence length="165" mass="17817">MSPRELPLLLVRHAVAEDSHELGDEARALTSEGRAAFRHHARRLARLTPLTGIVTSPLVRAVQTAELLCEAFGLSSVEVHPALVPGSGAHKRIVKLAHQLGPGWALVGHNPSLERAAALALDGEELPDKLRKGMALALRPLSDKAFTLAWWAAPGRPVRRPGDKR</sequence>
<dbReference type="CDD" id="cd07067">
    <property type="entry name" value="HP_PGM_like"/>
    <property type="match status" value="1"/>
</dbReference>
<evidence type="ECO:0000313" key="2">
    <source>
        <dbReference type="Proteomes" id="UP000662747"/>
    </source>
</evidence>
<gene>
    <name evidence="1" type="ORF">JY651_08215</name>
</gene>
<proteinExistence type="predicted"/>